<evidence type="ECO:0000256" key="5">
    <source>
        <dbReference type="ARBA" id="ARBA00022725"/>
    </source>
</evidence>
<evidence type="ECO:0000256" key="6">
    <source>
        <dbReference type="ARBA" id="ARBA00022989"/>
    </source>
</evidence>
<evidence type="ECO:0000256" key="1">
    <source>
        <dbReference type="ARBA" id="ARBA00004651"/>
    </source>
</evidence>
<dbReference type="Pfam" id="PF02949">
    <property type="entry name" value="7tm_6"/>
    <property type="match status" value="1"/>
</dbReference>
<evidence type="ECO:0000256" key="9">
    <source>
        <dbReference type="ARBA" id="ARBA00023224"/>
    </source>
</evidence>
<accession>A0AAV8VZQ7</accession>
<keyword evidence="8" id="KW-0675">Receptor</keyword>
<keyword evidence="12" id="KW-1185">Reference proteome</keyword>
<evidence type="ECO:0000313" key="11">
    <source>
        <dbReference type="EMBL" id="KAJ8919560.1"/>
    </source>
</evidence>
<keyword evidence="6 10" id="KW-1133">Transmembrane helix</keyword>
<dbReference type="PANTHER" id="PTHR21137:SF35">
    <property type="entry name" value="ODORANT RECEPTOR 19A-RELATED"/>
    <property type="match status" value="1"/>
</dbReference>
<dbReference type="GO" id="GO:0005886">
    <property type="term" value="C:plasma membrane"/>
    <property type="evidence" value="ECO:0007669"/>
    <property type="project" value="UniProtKB-SubCell"/>
</dbReference>
<feature type="transmembrane region" description="Helical" evidence="10">
    <location>
        <begin position="308"/>
        <end position="327"/>
    </location>
</feature>
<proteinExistence type="predicted"/>
<dbReference type="Proteomes" id="UP001159042">
    <property type="component" value="Unassembled WGS sequence"/>
</dbReference>
<keyword evidence="7 10" id="KW-0472">Membrane</keyword>
<protein>
    <recommendedName>
        <fullName evidence="13">Odorant receptor</fullName>
    </recommendedName>
</protein>
<evidence type="ECO:0000256" key="4">
    <source>
        <dbReference type="ARBA" id="ARBA00022692"/>
    </source>
</evidence>
<dbReference type="GO" id="GO:0004984">
    <property type="term" value="F:olfactory receptor activity"/>
    <property type="evidence" value="ECO:0007669"/>
    <property type="project" value="InterPro"/>
</dbReference>
<sequence>MELKTPYFKKHLKWLTVLGIDIYPVNVFLFKFLYKLYAIFVVGFVITYALLEIIDIVNTSDFNSMTFGLCYCATHLIGIAKIIIFLMKKKKIREMLDKLESSHFLPSIERGGEEEFRLINSAVAKCARHAEIFNLIVYSIVSIRCLYALFSTEENDEVFDAKLNTTIPIHRRTLPYRLWLPFETSKSPIFEIVFFIQPFTLTLYGYYIGYIDSIVYGMMIHMNTQYMILKRILDRYVLIAKDLVAKHVQEEWKGKSGNGVASLPAGYDKLNLLIQPLQEKIQDIVHYCVKHHIHIIDFCGEVEVEFSYLMLLQFLFSLYTLCFQLYQLSLLANALSFEFISMCCYLTLLMYQLFCYCWYGNEIMVTSGRFSQDLYNSEWLVVNDSIRKSLLLVMMRAQRPIQFTAGKFALLSLQTFMSVSGSRGKKLKKPHGRLQNEVGILE</sequence>
<dbReference type="PANTHER" id="PTHR21137">
    <property type="entry name" value="ODORANT RECEPTOR"/>
    <property type="match status" value="1"/>
</dbReference>
<evidence type="ECO:0000256" key="7">
    <source>
        <dbReference type="ARBA" id="ARBA00023136"/>
    </source>
</evidence>
<reference evidence="11 12" key="1">
    <citation type="journal article" date="2023" name="Insect Mol. Biol.">
        <title>Genome sequencing provides insights into the evolution of gene families encoding plant cell wall-degrading enzymes in longhorned beetles.</title>
        <authorList>
            <person name="Shin N.R."/>
            <person name="Okamura Y."/>
            <person name="Kirsch R."/>
            <person name="Pauchet Y."/>
        </authorList>
    </citation>
    <scope>NUCLEOTIDE SEQUENCE [LARGE SCALE GENOMIC DNA]</scope>
    <source>
        <strain evidence="11">EAD_L_NR</strain>
    </source>
</reference>
<comment type="caution">
    <text evidence="11">The sequence shown here is derived from an EMBL/GenBank/DDBJ whole genome shotgun (WGS) entry which is preliminary data.</text>
</comment>
<dbReference type="GO" id="GO:0007165">
    <property type="term" value="P:signal transduction"/>
    <property type="evidence" value="ECO:0007669"/>
    <property type="project" value="UniProtKB-KW"/>
</dbReference>
<feature type="transmembrane region" description="Helical" evidence="10">
    <location>
        <begin position="339"/>
        <end position="359"/>
    </location>
</feature>
<keyword evidence="4 10" id="KW-0812">Transmembrane</keyword>
<feature type="transmembrane region" description="Helical" evidence="10">
    <location>
        <begin position="132"/>
        <end position="150"/>
    </location>
</feature>
<keyword evidence="5" id="KW-0552">Olfaction</keyword>
<dbReference type="InterPro" id="IPR004117">
    <property type="entry name" value="7tm6_olfct_rcpt"/>
</dbReference>
<evidence type="ECO:0000256" key="10">
    <source>
        <dbReference type="SAM" id="Phobius"/>
    </source>
</evidence>
<comment type="subcellular location">
    <subcellularLocation>
        <location evidence="1">Cell membrane</location>
        <topology evidence="1">Multi-pass membrane protein</topology>
    </subcellularLocation>
</comment>
<gene>
    <name evidence="11" type="ORF">NQ315_002182</name>
</gene>
<keyword evidence="9" id="KW-0807">Transducer</keyword>
<organism evidence="11 12">
    <name type="scientific">Exocentrus adspersus</name>
    <dbReference type="NCBI Taxonomy" id="1586481"/>
    <lineage>
        <taxon>Eukaryota</taxon>
        <taxon>Metazoa</taxon>
        <taxon>Ecdysozoa</taxon>
        <taxon>Arthropoda</taxon>
        <taxon>Hexapoda</taxon>
        <taxon>Insecta</taxon>
        <taxon>Pterygota</taxon>
        <taxon>Neoptera</taxon>
        <taxon>Endopterygota</taxon>
        <taxon>Coleoptera</taxon>
        <taxon>Polyphaga</taxon>
        <taxon>Cucujiformia</taxon>
        <taxon>Chrysomeloidea</taxon>
        <taxon>Cerambycidae</taxon>
        <taxon>Lamiinae</taxon>
        <taxon>Acanthocinini</taxon>
        <taxon>Exocentrus</taxon>
    </lineage>
</organism>
<evidence type="ECO:0000256" key="2">
    <source>
        <dbReference type="ARBA" id="ARBA00022475"/>
    </source>
</evidence>
<feature type="transmembrane region" description="Helical" evidence="10">
    <location>
        <begin position="36"/>
        <end position="54"/>
    </location>
</feature>
<name>A0AAV8VZQ7_9CUCU</name>
<evidence type="ECO:0008006" key="13">
    <source>
        <dbReference type="Google" id="ProtNLM"/>
    </source>
</evidence>
<evidence type="ECO:0000313" key="12">
    <source>
        <dbReference type="Proteomes" id="UP001159042"/>
    </source>
</evidence>
<feature type="non-terminal residue" evidence="11">
    <location>
        <position position="442"/>
    </location>
</feature>
<feature type="transmembrane region" description="Helical" evidence="10">
    <location>
        <begin position="66"/>
        <end position="86"/>
    </location>
</feature>
<keyword evidence="3" id="KW-0716">Sensory transduction</keyword>
<evidence type="ECO:0000256" key="3">
    <source>
        <dbReference type="ARBA" id="ARBA00022606"/>
    </source>
</evidence>
<evidence type="ECO:0000256" key="8">
    <source>
        <dbReference type="ARBA" id="ARBA00023170"/>
    </source>
</evidence>
<dbReference type="GO" id="GO:0005549">
    <property type="term" value="F:odorant binding"/>
    <property type="evidence" value="ECO:0007669"/>
    <property type="project" value="InterPro"/>
</dbReference>
<keyword evidence="2" id="KW-1003">Cell membrane</keyword>
<dbReference type="AlphaFoldDB" id="A0AAV8VZQ7"/>
<dbReference type="EMBL" id="JANEYG010000017">
    <property type="protein sequence ID" value="KAJ8919560.1"/>
    <property type="molecule type" value="Genomic_DNA"/>
</dbReference>